<geneLocation type="plasmid" evidence="2">
    <name>psth1</name>
</geneLocation>
<dbReference type="GeneID" id="39490285"/>
<evidence type="ECO:0000313" key="2">
    <source>
        <dbReference type="Proteomes" id="UP000278437"/>
    </source>
</evidence>
<gene>
    <name evidence="1" type="ORF">STH12_04279</name>
</gene>
<keyword evidence="1" id="KW-0614">Plasmid</keyword>
<sequence>MNSQTAVVSYQVATYSGEIEVSCHEDEDNSVIEARAKQRLTRQSGGSLPFGCCEFQVKERN</sequence>
<dbReference type="EMBL" id="CP020374">
    <property type="protein sequence ID" value="AZQ13305.1"/>
    <property type="molecule type" value="Genomic_DNA"/>
</dbReference>
<dbReference type="RefSeq" id="WP_126169647.1">
    <property type="nucleotide sequence ID" value="NZ_CP020374.1"/>
</dbReference>
<reference evidence="1 2" key="1">
    <citation type="submission" date="2017-03" db="EMBL/GenBank/DDBJ databases">
        <title>Full genome sequence of a non-lethal Shewanella isolate that potentiates virulence of Vibio parahaemolyticus causing acute hepatopancreatic necrosis disease (AHPND) in shrimp.</title>
        <authorList>
            <person name="Prachumwat A."/>
            <person name="Sritunyalucksana K."/>
        </authorList>
    </citation>
    <scope>NUCLEOTIDE SEQUENCE [LARGE SCALE GENOMIC DNA]</scope>
    <source>
        <strain evidence="1 2">TH2012</strain>
        <plasmid evidence="2">psth1</plasmid>
    </source>
</reference>
<proteinExistence type="predicted"/>
<organism evidence="1 2">
    <name type="scientific">Shewanella khirikhana</name>
    <dbReference type="NCBI Taxonomy" id="1965282"/>
    <lineage>
        <taxon>Bacteria</taxon>
        <taxon>Pseudomonadati</taxon>
        <taxon>Pseudomonadota</taxon>
        <taxon>Gammaproteobacteria</taxon>
        <taxon>Alteromonadales</taxon>
        <taxon>Shewanellaceae</taxon>
        <taxon>Shewanella</taxon>
    </lineage>
</organism>
<evidence type="ECO:0000313" key="1">
    <source>
        <dbReference type="EMBL" id="AZQ13305.1"/>
    </source>
</evidence>
<accession>A0ABM7DXL2</accession>
<keyword evidence="2" id="KW-1185">Reference proteome</keyword>
<dbReference type="Proteomes" id="UP000278437">
    <property type="component" value="Plasmid pSTH1"/>
</dbReference>
<protein>
    <submittedName>
        <fullName evidence="1">Uncharacterized protein</fullName>
    </submittedName>
</protein>
<name>A0ABM7DXL2_9GAMM</name>